<protein>
    <submittedName>
        <fullName evidence="2">Uncharacterized protein</fullName>
    </submittedName>
</protein>
<proteinExistence type="predicted"/>
<name>A0A9P6J316_MORAP</name>
<reference evidence="2" key="1">
    <citation type="journal article" date="2020" name="Fungal Divers.">
        <title>Resolving the Mortierellaceae phylogeny through synthesis of multi-gene phylogenetics and phylogenomics.</title>
        <authorList>
            <person name="Vandepol N."/>
            <person name="Liber J."/>
            <person name="Desiro A."/>
            <person name="Na H."/>
            <person name="Kennedy M."/>
            <person name="Barry K."/>
            <person name="Grigoriev I.V."/>
            <person name="Miller A.N."/>
            <person name="O'Donnell K."/>
            <person name="Stajich J.E."/>
            <person name="Bonito G."/>
        </authorList>
    </citation>
    <scope>NUCLEOTIDE SEQUENCE</scope>
    <source>
        <strain evidence="2">CK1249</strain>
    </source>
</reference>
<feature type="region of interest" description="Disordered" evidence="1">
    <location>
        <begin position="1"/>
        <end position="33"/>
    </location>
</feature>
<gene>
    <name evidence="2" type="ORF">BGZ70_008647</name>
</gene>
<dbReference type="Proteomes" id="UP000738359">
    <property type="component" value="Unassembled WGS sequence"/>
</dbReference>
<evidence type="ECO:0000256" key="1">
    <source>
        <dbReference type="SAM" id="MobiDB-lite"/>
    </source>
</evidence>
<organism evidence="2 3">
    <name type="scientific">Mortierella alpina</name>
    <name type="common">Oleaginous fungus</name>
    <name type="synonym">Mortierella renispora</name>
    <dbReference type="NCBI Taxonomy" id="64518"/>
    <lineage>
        <taxon>Eukaryota</taxon>
        <taxon>Fungi</taxon>
        <taxon>Fungi incertae sedis</taxon>
        <taxon>Mucoromycota</taxon>
        <taxon>Mortierellomycotina</taxon>
        <taxon>Mortierellomycetes</taxon>
        <taxon>Mortierellales</taxon>
        <taxon>Mortierellaceae</taxon>
        <taxon>Mortierella</taxon>
    </lineage>
</organism>
<comment type="caution">
    <text evidence="2">The sequence shown here is derived from an EMBL/GenBank/DDBJ whole genome shotgun (WGS) entry which is preliminary data.</text>
</comment>
<evidence type="ECO:0000313" key="2">
    <source>
        <dbReference type="EMBL" id="KAF9960276.1"/>
    </source>
</evidence>
<feature type="compositionally biased region" description="Polar residues" evidence="1">
    <location>
        <begin position="12"/>
        <end position="21"/>
    </location>
</feature>
<sequence>MNVDLPAYTLVSKDQQGSLPPQQRKRPLHQDDPFFQEGTYEYKAAWIRLEDANAYIPDLSDSDN</sequence>
<feature type="non-terminal residue" evidence="2">
    <location>
        <position position="64"/>
    </location>
</feature>
<dbReference type="OrthoDB" id="18440at2759"/>
<accession>A0A9P6J316</accession>
<evidence type="ECO:0000313" key="3">
    <source>
        <dbReference type="Proteomes" id="UP000738359"/>
    </source>
</evidence>
<dbReference type="AlphaFoldDB" id="A0A9P6J316"/>
<dbReference type="EMBL" id="JAAAHY010000638">
    <property type="protein sequence ID" value="KAF9960276.1"/>
    <property type="molecule type" value="Genomic_DNA"/>
</dbReference>
<keyword evidence="3" id="KW-1185">Reference proteome</keyword>